<evidence type="ECO:0000256" key="1">
    <source>
        <dbReference type="ARBA" id="ARBA00093462"/>
    </source>
</evidence>
<evidence type="ECO:0000313" key="4">
    <source>
        <dbReference type="EMBL" id="HIV26210.1"/>
    </source>
</evidence>
<comment type="similarity">
    <text evidence="1">Belongs to the DnaB/DnaD family.</text>
</comment>
<reference evidence="4" key="2">
    <citation type="journal article" date="2021" name="PeerJ">
        <title>Extensive microbial diversity within the chicken gut microbiome revealed by metagenomics and culture.</title>
        <authorList>
            <person name="Gilroy R."/>
            <person name="Ravi A."/>
            <person name="Getino M."/>
            <person name="Pursley I."/>
            <person name="Horton D.L."/>
            <person name="Alikhan N.F."/>
            <person name="Baker D."/>
            <person name="Gharbi K."/>
            <person name="Hall N."/>
            <person name="Watson M."/>
            <person name="Adriaenssens E.M."/>
            <person name="Foster-Nyarko E."/>
            <person name="Jarju S."/>
            <person name="Secka A."/>
            <person name="Antonio M."/>
            <person name="Oren A."/>
            <person name="Chaudhuri R.R."/>
            <person name="La Ragione R."/>
            <person name="Hildebrand F."/>
            <person name="Pallen M.J."/>
        </authorList>
    </citation>
    <scope>NUCLEOTIDE SEQUENCE</scope>
    <source>
        <strain evidence="4">CHK188-20938</strain>
    </source>
</reference>
<dbReference type="InterPro" id="IPR053162">
    <property type="entry name" value="DnaD"/>
</dbReference>
<feature type="domain" description="DnaB/C C-terminal" evidence="3">
    <location>
        <begin position="231"/>
        <end position="293"/>
    </location>
</feature>
<dbReference type="Proteomes" id="UP000824169">
    <property type="component" value="Unassembled WGS sequence"/>
</dbReference>
<dbReference type="InterPro" id="IPR034829">
    <property type="entry name" value="DnaD-like_sf"/>
</dbReference>
<dbReference type="AlphaFoldDB" id="A0A9D1P5C3"/>
<feature type="region of interest" description="Disordered" evidence="2">
    <location>
        <begin position="297"/>
        <end position="318"/>
    </location>
</feature>
<evidence type="ECO:0000313" key="5">
    <source>
        <dbReference type="Proteomes" id="UP000824169"/>
    </source>
</evidence>
<protein>
    <submittedName>
        <fullName evidence="4">DnaD domain protein</fullName>
    </submittedName>
</protein>
<reference evidence="4" key="1">
    <citation type="submission" date="2020-10" db="EMBL/GenBank/DDBJ databases">
        <authorList>
            <person name="Gilroy R."/>
        </authorList>
    </citation>
    <scope>NUCLEOTIDE SEQUENCE</scope>
    <source>
        <strain evidence="4">CHK188-20938</strain>
    </source>
</reference>
<dbReference type="NCBIfam" id="TIGR01446">
    <property type="entry name" value="DnaD_dom"/>
    <property type="match status" value="2"/>
</dbReference>
<feature type="region of interest" description="Disordered" evidence="2">
    <location>
        <begin position="97"/>
        <end position="117"/>
    </location>
</feature>
<evidence type="ECO:0000259" key="3">
    <source>
        <dbReference type="Pfam" id="PF07261"/>
    </source>
</evidence>
<accession>A0A9D1P5C3</accession>
<comment type="caution">
    <text evidence="4">The sequence shown here is derived from an EMBL/GenBank/DDBJ whole genome shotgun (WGS) entry which is preliminary data.</text>
</comment>
<evidence type="ECO:0000256" key="2">
    <source>
        <dbReference type="SAM" id="MobiDB-lite"/>
    </source>
</evidence>
<feature type="compositionally biased region" description="Basic and acidic residues" evidence="2">
    <location>
        <begin position="97"/>
        <end position="106"/>
    </location>
</feature>
<name>A0A9D1P5C3_9FIRM</name>
<gene>
    <name evidence="4" type="ORF">IAB71_10610</name>
</gene>
<dbReference type="EMBL" id="DVOO01000030">
    <property type="protein sequence ID" value="HIV26210.1"/>
    <property type="molecule type" value="Genomic_DNA"/>
</dbReference>
<feature type="domain" description="DnaB/C C-terminal" evidence="3">
    <location>
        <begin position="140"/>
        <end position="211"/>
    </location>
</feature>
<dbReference type="InterPro" id="IPR006343">
    <property type="entry name" value="DnaB/C_C"/>
</dbReference>
<dbReference type="PANTHER" id="PTHR37293:SF5">
    <property type="entry name" value="DNA REPLICATION PROTEIN"/>
    <property type="match status" value="1"/>
</dbReference>
<dbReference type="PIRSF" id="PIRSF033722">
    <property type="entry name" value="DnaD_CA_C3587_prd"/>
    <property type="match status" value="1"/>
</dbReference>
<proteinExistence type="inferred from homology"/>
<dbReference type="InterPro" id="IPR017019">
    <property type="entry name" value="DNA_replication_prd_bac"/>
</dbReference>
<dbReference type="Pfam" id="PF07261">
    <property type="entry name" value="DnaB_2"/>
    <property type="match status" value="2"/>
</dbReference>
<organism evidence="4 5">
    <name type="scientific">Candidatus Scatomonas pullistercoris</name>
    <dbReference type="NCBI Taxonomy" id="2840920"/>
    <lineage>
        <taxon>Bacteria</taxon>
        <taxon>Bacillati</taxon>
        <taxon>Bacillota</taxon>
        <taxon>Clostridia</taxon>
        <taxon>Lachnospirales</taxon>
        <taxon>Lachnospiraceae</taxon>
        <taxon>Lachnospiraceae incertae sedis</taxon>
        <taxon>Candidatus Scatomonas</taxon>
    </lineage>
</organism>
<dbReference type="Gene3D" id="1.10.10.630">
    <property type="entry name" value="DnaD domain-like"/>
    <property type="match status" value="2"/>
</dbReference>
<sequence length="344" mass="39686">MGSIFIQNSRAVSDTAVPDLFIDNYMPQANGEFVKIYLYLLRSLHQPEGEISLSSLADVFSCTEKDIMRALRYWEKNGLLRLSLEGKDLTGIEFLPVRDGREHPEPKPATAGSSGRLPRLSAGRVQELQKNNEDIRQLLFLAEQYLGRTLSSTDVNRILYFYDGLHFPMDLIEYLIEYCVSKGSTSLHYIEKVGLQWHQEGISSVAEAKARTSVWNKNYFSILKAFGIRSRNPIPAETEYMNRWLKEYGFTMDLITEACTRTITQTGQPSFQYAEGILSSWKRAKVCTLEDVRRLDTEHRNSQKPLSPARPARTQTASRFNNFHQREYDYRQLEKQLFEKQLAD</sequence>
<dbReference type="PANTHER" id="PTHR37293">
    <property type="entry name" value="PHAGE REPLICATION PROTEIN-RELATED"/>
    <property type="match status" value="1"/>
</dbReference>
<dbReference type="SUPFAM" id="SSF158499">
    <property type="entry name" value="DnaD domain-like"/>
    <property type="match status" value="2"/>
</dbReference>